<protein>
    <recommendedName>
        <fullName evidence="1">Retrotransposon hot spot protein,C-terminal domain-containing protein</fullName>
    </recommendedName>
</protein>
<evidence type="ECO:0000313" key="3">
    <source>
        <dbReference type="Proteomes" id="UP000000702"/>
    </source>
</evidence>
<evidence type="ECO:0000259" key="1">
    <source>
        <dbReference type="Pfam" id="PF07999"/>
    </source>
</evidence>
<dbReference type="InterPro" id="IPR046836">
    <property type="entry name" value="RHS_C"/>
</dbReference>
<keyword evidence="3" id="KW-1185">Reference proteome</keyword>
<gene>
    <name evidence="2" type="ORF">TCIL3000_0_13610</name>
</gene>
<accession>F9WGK2</accession>
<name>F9WGK2_TRYCI</name>
<reference evidence="2 3" key="2">
    <citation type="journal article" date="2012" name="Proc. Natl. Acad. Sci. U.S.A.">
        <title>Antigenic diversity is generated by distinct evolutionary mechanisms in African trypanosome species.</title>
        <authorList>
            <person name="Jackson A.P."/>
            <person name="Berry A."/>
            <person name="Aslett M."/>
            <person name="Allison H.C."/>
            <person name="Burton P."/>
            <person name="Vavrova-Anderson J."/>
            <person name="Brown R."/>
            <person name="Browne H."/>
            <person name="Corton N."/>
            <person name="Hauser H."/>
            <person name="Gamble J."/>
            <person name="Gilderthorp R."/>
            <person name="Marcello L."/>
            <person name="McQuillan J."/>
            <person name="Otto T.D."/>
            <person name="Quail M.A."/>
            <person name="Sanders M.J."/>
            <person name="van Tonder A."/>
            <person name="Ginger M.L."/>
            <person name="Field M.C."/>
            <person name="Barry J.D."/>
            <person name="Hertz-Fowler C."/>
            <person name="Berriman M."/>
        </authorList>
    </citation>
    <scope>NUCLEOTIDE SEQUENCE [LARGE SCALE GENOMIC DNA]</scope>
    <source>
        <strain evidence="2 3">IL3000</strain>
    </source>
</reference>
<organism evidence="2 3">
    <name type="scientific">Trypanosoma congolense (strain IL3000)</name>
    <dbReference type="NCBI Taxonomy" id="1068625"/>
    <lineage>
        <taxon>Eukaryota</taxon>
        <taxon>Discoba</taxon>
        <taxon>Euglenozoa</taxon>
        <taxon>Kinetoplastea</taxon>
        <taxon>Metakinetoplastina</taxon>
        <taxon>Trypanosomatida</taxon>
        <taxon>Trypanosomatidae</taxon>
        <taxon>Trypanosoma</taxon>
        <taxon>Nannomonas</taxon>
    </lineage>
</organism>
<feature type="domain" description="Retrotransposon hot spot protein,C-terminal" evidence="1">
    <location>
        <begin position="3"/>
        <end position="100"/>
    </location>
</feature>
<proteinExistence type="predicted"/>
<dbReference type="EMBL" id="CAEQ01002281">
    <property type="protein sequence ID" value="CCD16439.1"/>
    <property type="molecule type" value="Genomic_DNA"/>
</dbReference>
<reference evidence="3" key="1">
    <citation type="submission" date="2011-07" db="EMBL/GenBank/DDBJ databases">
        <title>Divergent evolution of antigenic variation in African trypanosomes.</title>
        <authorList>
            <person name="Jackson A.P."/>
            <person name="Berry A."/>
            <person name="Allison H.C."/>
            <person name="Burton P."/>
            <person name="Anderson J."/>
            <person name="Aslett M."/>
            <person name="Brown R."/>
            <person name="Corton N."/>
            <person name="Harris D."/>
            <person name="Hauser H."/>
            <person name="Gamble J."/>
            <person name="Gilderthorp R."/>
            <person name="McQuillan J."/>
            <person name="Quail M.A."/>
            <person name="Sanders M."/>
            <person name="Van Tonder A."/>
            <person name="Ginger M.L."/>
            <person name="Donelson J.E."/>
            <person name="Field M.C."/>
            <person name="Barry J.D."/>
            <person name="Berriman M."/>
            <person name="Hertz-Fowler C."/>
        </authorList>
    </citation>
    <scope>NUCLEOTIDE SEQUENCE [LARGE SCALE GENOMIC DNA]</scope>
    <source>
        <strain evidence="3">IL3000</strain>
    </source>
</reference>
<dbReference type="Proteomes" id="UP000000702">
    <property type="component" value="Unassembled WGS sequence"/>
</dbReference>
<comment type="caution">
    <text evidence="2">The sequence shown here is derived from an EMBL/GenBank/DDBJ whole genome shotgun (WGS) entry which is preliminary data.</text>
</comment>
<sequence>MGMLENPHEWHEDGITHKLVKLVRYEVKGKFECRNRVTSVYVLKELARKLRQAHLRRSLIYYILCGALEKCADLFEIARLRAFIDKSTMDKVVRHLMYLPRNKERKRESVLMQRNACPRPFPTSLPTVQNKRW</sequence>
<dbReference type="AlphaFoldDB" id="F9WGK2"/>
<dbReference type="Pfam" id="PF07999">
    <property type="entry name" value="RHSP"/>
    <property type="match status" value="1"/>
</dbReference>
<evidence type="ECO:0000313" key="2">
    <source>
        <dbReference type="EMBL" id="CCD16439.1"/>
    </source>
</evidence>